<dbReference type="RefSeq" id="WP_130606417.1">
    <property type="nucleotide sequence ID" value="NZ_AP019368.1"/>
</dbReference>
<keyword evidence="3" id="KW-1185">Reference proteome</keyword>
<accession>A0A4P2VH38</accession>
<dbReference type="OrthoDB" id="5298223at2"/>
<proteinExistence type="predicted"/>
<sequence>MKSIFLISALISSSAFAITEVPLLTKTYHSGYVAPGYRTSLNCEIYSNKIVLKQEAEFIGAEQTRQYVLSGDLKKVIYAASMGRIEESPAPVDAPVTIYKAYNVLTNASVELSSSVNYRGNKAVNQSQEARGLINLMDMLCK</sequence>
<dbReference type="EMBL" id="AP019368">
    <property type="protein sequence ID" value="BBH52186.1"/>
    <property type="molecule type" value="Genomic_DNA"/>
</dbReference>
<reference evidence="2 3" key="1">
    <citation type="submission" date="2018-12" db="EMBL/GenBank/DDBJ databases">
        <title>Rubrispira sanarue gen. nov., sp., nov., a member of the order Silvanigrellales, isolated from a brackish lake in Hamamatsu Japan.</title>
        <authorList>
            <person name="Maejima Y."/>
            <person name="Iino T."/>
            <person name="Muraguchi Y."/>
            <person name="Fukuda K."/>
            <person name="Nojiri H."/>
            <person name="Ohkuma M."/>
            <person name="Moriuchi R."/>
            <person name="Dohra H."/>
            <person name="Kimbara K."/>
            <person name="Shintani M."/>
        </authorList>
    </citation>
    <scope>NUCLEOTIDE SEQUENCE [LARGE SCALE GENOMIC DNA]</scope>
    <source>
        <strain evidence="2 3">RF1110005</strain>
    </source>
</reference>
<organism evidence="2 3">
    <name type="scientific">Fluviispira sanaruensis</name>
    <dbReference type="NCBI Taxonomy" id="2493639"/>
    <lineage>
        <taxon>Bacteria</taxon>
        <taxon>Pseudomonadati</taxon>
        <taxon>Bdellovibrionota</taxon>
        <taxon>Oligoflexia</taxon>
        <taxon>Silvanigrellales</taxon>
        <taxon>Silvanigrellaceae</taxon>
        <taxon>Fluviispira</taxon>
    </lineage>
</organism>
<feature type="chain" id="PRO_5020752247" evidence="1">
    <location>
        <begin position="18"/>
        <end position="142"/>
    </location>
</feature>
<name>A0A4P2VH38_FLUSA</name>
<protein>
    <submittedName>
        <fullName evidence="2">Uncharacterized protein</fullName>
    </submittedName>
</protein>
<feature type="signal peptide" evidence="1">
    <location>
        <begin position="1"/>
        <end position="17"/>
    </location>
</feature>
<evidence type="ECO:0000256" key="1">
    <source>
        <dbReference type="SAM" id="SignalP"/>
    </source>
</evidence>
<dbReference type="Proteomes" id="UP000291236">
    <property type="component" value="Chromosome"/>
</dbReference>
<evidence type="ECO:0000313" key="2">
    <source>
        <dbReference type="EMBL" id="BBH52186.1"/>
    </source>
</evidence>
<gene>
    <name evidence="2" type="ORF">JCM31447_06260</name>
</gene>
<dbReference type="KEGG" id="sbf:JCM31447_06260"/>
<keyword evidence="1" id="KW-0732">Signal</keyword>
<dbReference type="AlphaFoldDB" id="A0A4P2VH38"/>
<evidence type="ECO:0000313" key="3">
    <source>
        <dbReference type="Proteomes" id="UP000291236"/>
    </source>
</evidence>